<accession>A0A937LI97</accession>
<dbReference type="InterPro" id="IPR005835">
    <property type="entry name" value="NTP_transferase_dom"/>
</dbReference>
<dbReference type="InterPro" id="IPR050486">
    <property type="entry name" value="Mannose-1P_guanyltransferase"/>
</dbReference>
<dbReference type="GO" id="GO:0016740">
    <property type="term" value="F:transferase activity"/>
    <property type="evidence" value="ECO:0007669"/>
    <property type="project" value="UniProtKB-KW"/>
</dbReference>
<sequence>MNAIILAAGEGRRLMPLTEKMPKALISVRGIPLLKNHIDKLLDAGFEQIAVTCYTHAEQIASFVKQNYLENDIVISRESELLGTGGGIKQAMSLMEGAEFLIINADVFSDIDYSELRKNISPKVFAVQQENGDFGIIDNKVNIDEDPTYTFTGISIINKAQVHAVHQTKFDYWKDLLKLLAQEGNLNAEIINSNWYDVGTIEVLEKLNHE</sequence>
<dbReference type="EMBL" id="JADHQA010000004">
    <property type="protein sequence ID" value="MBL6819940.1"/>
    <property type="molecule type" value="Genomic_DNA"/>
</dbReference>
<dbReference type="SUPFAM" id="SSF53448">
    <property type="entry name" value="Nucleotide-diphospho-sugar transferases"/>
    <property type="match status" value="1"/>
</dbReference>
<evidence type="ECO:0000313" key="3">
    <source>
        <dbReference type="Proteomes" id="UP000704935"/>
    </source>
</evidence>
<dbReference type="Pfam" id="PF00483">
    <property type="entry name" value="NTP_transferase"/>
    <property type="match status" value="1"/>
</dbReference>
<dbReference type="PANTHER" id="PTHR22572">
    <property type="entry name" value="SUGAR-1-PHOSPHATE GUANYL TRANSFERASE"/>
    <property type="match status" value="1"/>
</dbReference>
<comment type="caution">
    <text evidence="2">The sequence shown here is derived from an EMBL/GenBank/DDBJ whole genome shotgun (WGS) entry which is preliminary data.</text>
</comment>
<feature type="domain" description="Nucleotidyl transferase" evidence="1">
    <location>
        <begin position="3"/>
        <end position="121"/>
    </location>
</feature>
<protein>
    <submittedName>
        <fullName evidence="2">NTP transferase domain-containing protein</fullName>
    </submittedName>
</protein>
<keyword evidence="2" id="KW-0808">Transferase</keyword>
<reference evidence="2" key="1">
    <citation type="submission" date="2020-10" db="EMBL/GenBank/DDBJ databases">
        <title>Microbiome of the Black Sea water column analyzed by genome centric metagenomics.</title>
        <authorList>
            <person name="Cabello-Yeves P.J."/>
            <person name="Callieri C."/>
            <person name="Picazo A."/>
            <person name="Mehrshad M."/>
            <person name="Haro-Moreno J.M."/>
            <person name="Roda-Garcia J."/>
            <person name="Dzembekova N."/>
            <person name="Slabakova V."/>
            <person name="Slabakova N."/>
            <person name="Moncheva S."/>
            <person name="Rodriguez-Valera F."/>
        </authorList>
    </citation>
    <scope>NUCLEOTIDE SEQUENCE</scope>
    <source>
        <strain evidence="2">BS307-5m-G47</strain>
    </source>
</reference>
<proteinExistence type="predicted"/>
<organism evidence="2 3">
    <name type="scientific">SAR86 cluster bacterium</name>
    <dbReference type="NCBI Taxonomy" id="2030880"/>
    <lineage>
        <taxon>Bacteria</taxon>
        <taxon>Pseudomonadati</taxon>
        <taxon>Pseudomonadota</taxon>
        <taxon>Gammaproteobacteria</taxon>
        <taxon>SAR86 cluster</taxon>
    </lineage>
</organism>
<evidence type="ECO:0000313" key="2">
    <source>
        <dbReference type="EMBL" id="MBL6819940.1"/>
    </source>
</evidence>
<gene>
    <name evidence="2" type="ORF">ISQ61_01685</name>
</gene>
<dbReference type="InterPro" id="IPR029044">
    <property type="entry name" value="Nucleotide-diphossugar_trans"/>
</dbReference>
<dbReference type="AlphaFoldDB" id="A0A937LI97"/>
<dbReference type="Gene3D" id="3.90.550.10">
    <property type="entry name" value="Spore Coat Polysaccharide Biosynthesis Protein SpsA, Chain A"/>
    <property type="match status" value="1"/>
</dbReference>
<evidence type="ECO:0000259" key="1">
    <source>
        <dbReference type="Pfam" id="PF00483"/>
    </source>
</evidence>
<dbReference type="Proteomes" id="UP000704935">
    <property type="component" value="Unassembled WGS sequence"/>
</dbReference>
<name>A0A937LI97_9GAMM</name>